<dbReference type="SUPFAM" id="SSF52540">
    <property type="entry name" value="P-loop containing nucleoside triphosphate hydrolases"/>
    <property type="match status" value="1"/>
</dbReference>
<feature type="compositionally biased region" description="Basic and acidic residues" evidence="1">
    <location>
        <begin position="557"/>
        <end position="575"/>
    </location>
</feature>
<organism evidence="3 4">
    <name type="scientific">Bacillus cereus</name>
    <dbReference type="NCBI Taxonomy" id="1396"/>
    <lineage>
        <taxon>Bacteria</taxon>
        <taxon>Bacillati</taxon>
        <taxon>Bacillota</taxon>
        <taxon>Bacilli</taxon>
        <taxon>Bacillales</taxon>
        <taxon>Bacillaceae</taxon>
        <taxon>Bacillus</taxon>
        <taxon>Bacillus cereus group</taxon>
    </lineage>
</organism>
<proteinExistence type="predicted"/>
<dbReference type="AlphaFoldDB" id="A0AAN5XLE0"/>
<dbReference type="Gene3D" id="3.40.50.300">
    <property type="entry name" value="P-loop containing nucleotide triphosphate hydrolases"/>
    <property type="match status" value="1"/>
</dbReference>
<accession>A0AAN5XLE0</accession>
<evidence type="ECO:0000256" key="1">
    <source>
        <dbReference type="SAM" id="MobiDB-lite"/>
    </source>
</evidence>
<sequence>MYHVILQPMGNKIAQNNYHSTIRNGIEITNIKSFLESKDLEVLSKIYKDGIIRVWGITPSSPNIKQWDKIQRGDVALFSANKQIFASATVTYKIHNVELAKHLWGETENRGSWEYIYFLDEVKDQSINLSDFNRLLNYKEEYVIQGFRVLDQEKSNIIIEEFDLHSALYARTSTKEEINSSNPKGQDGLSDRIASKDLLGRRLLVNELSSFYTEYSEVNTSPLYIGIFSRWGMGKSSVIEMLTKYIETNKSEANKYLVCKVDCSLFHKKEKLWITILNKLLDELSDTKIKKKSAKQEKQEKIFKFNFFSFKTKFFFYNLLTWAKRTWKLNALLFFSLIGIYYLITKSFPELPLPKDYKETTALITVITVVFTLFKTRTLIFKQNVFLQDDRNEESSFIRSAKEYKQLVTLMNKAKKEKDIKILLVLDEMDRMHKDLLPDIIELIQLFKGLNNEQLIKNNTKKEKEDKSVISFVFSFNQDMLFPVIGKSVSLDDKQLFINSYENYEGYVEGEGKDAYLNYYKLGKEFMDKYLDLTVYLEEEIDYTELMEELFKGDNEFGDDKSEDLQSDHDKRETYSEADSTQQGTTEEQVPERSLSSSNEKGFPSFTNLEIEVIKETIKKNASKVEPRKVIRLKNALIMLKKLNNKTDDLAAGNGYKEELRDFIINFLEIKHSEKQGTGSAYKETAATTENSSEDKSSASQDKMDTQLKFTEYFIHNKIKS</sequence>
<feature type="compositionally biased region" description="Basic and acidic residues" evidence="1">
    <location>
        <begin position="693"/>
        <end position="703"/>
    </location>
</feature>
<reference evidence="3 4" key="1">
    <citation type="submission" date="2019-10" db="EMBL/GenBank/DDBJ databases">
        <title>Bacillus from the desert of Cuatro Cinegas, Coahuila.</title>
        <authorList>
            <person name="Olmedo-Alvarez G."/>
            <person name="Saldana S."/>
            <person name="Barcelo D."/>
        </authorList>
    </citation>
    <scope>NUCLEOTIDE SEQUENCE [LARGE SCALE GENOMIC DNA]</scope>
    <source>
        <strain evidence="3 4">CH316_11T</strain>
    </source>
</reference>
<feature type="domain" description="KAP NTPase" evidence="2">
    <location>
        <begin position="217"/>
        <end position="450"/>
    </location>
</feature>
<feature type="region of interest" description="Disordered" evidence="1">
    <location>
        <begin position="676"/>
        <end position="703"/>
    </location>
</feature>
<evidence type="ECO:0000313" key="4">
    <source>
        <dbReference type="Proteomes" id="UP000461739"/>
    </source>
</evidence>
<feature type="compositionally biased region" description="Polar residues" evidence="1">
    <location>
        <begin position="577"/>
        <end position="601"/>
    </location>
</feature>
<name>A0AAN5XLE0_BACCE</name>
<evidence type="ECO:0000313" key="3">
    <source>
        <dbReference type="EMBL" id="KAB2447018.1"/>
    </source>
</evidence>
<evidence type="ECO:0000259" key="2">
    <source>
        <dbReference type="Pfam" id="PF07693"/>
    </source>
</evidence>
<dbReference type="RefSeq" id="WP_151580926.1">
    <property type="nucleotide sequence ID" value="NZ_WBPA01000005.1"/>
</dbReference>
<dbReference type="EMBL" id="WBPI01000023">
    <property type="protein sequence ID" value="KAB2447018.1"/>
    <property type="molecule type" value="Genomic_DNA"/>
</dbReference>
<dbReference type="Pfam" id="PF07693">
    <property type="entry name" value="KAP_NTPase"/>
    <property type="match status" value="1"/>
</dbReference>
<dbReference type="InterPro" id="IPR011646">
    <property type="entry name" value="KAP_P-loop"/>
</dbReference>
<gene>
    <name evidence="3" type="ORF">F8165_25960</name>
</gene>
<dbReference type="Proteomes" id="UP000461739">
    <property type="component" value="Unassembled WGS sequence"/>
</dbReference>
<comment type="caution">
    <text evidence="3">The sequence shown here is derived from an EMBL/GenBank/DDBJ whole genome shotgun (WGS) entry which is preliminary data.</text>
</comment>
<protein>
    <recommendedName>
        <fullName evidence="2">KAP NTPase domain-containing protein</fullName>
    </recommendedName>
</protein>
<feature type="region of interest" description="Disordered" evidence="1">
    <location>
        <begin position="557"/>
        <end position="601"/>
    </location>
</feature>
<dbReference type="InterPro" id="IPR027417">
    <property type="entry name" value="P-loop_NTPase"/>
</dbReference>